<dbReference type="KEGG" id="fil:BN1229_v1_2510"/>
<dbReference type="KEGG" id="fiy:BN1229_v1_3405"/>
<dbReference type="EMBL" id="LN829119">
    <property type="protein sequence ID" value="CPR21972.1"/>
    <property type="molecule type" value="Genomic_DNA"/>
</dbReference>
<dbReference type="AlphaFoldDB" id="A0A0D6JJW4"/>
<evidence type="ECO:0000313" key="1">
    <source>
        <dbReference type="EMBL" id="CPR21972.1"/>
    </source>
</evidence>
<organism evidence="1 2">
    <name type="scientific">Candidatus Filomicrobium marinum</name>
    <dbReference type="NCBI Taxonomy" id="1608628"/>
    <lineage>
        <taxon>Bacteria</taxon>
        <taxon>Pseudomonadati</taxon>
        <taxon>Pseudomonadota</taxon>
        <taxon>Alphaproteobacteria</taxon>
        <taxon>Hyphomicrobiales</taxon>
        <taxon>Hyphomicrobiaceae</taxon>
        <taxon>Filomicrobium</taxon>
    </lineage>
</organism>
<gene>
    <name evidence="1" type="ORF">YBN1229_v1_3405</name>
</gene>
<dbReference type="Proteomes" id="UP000033187">
    <property type="component" value="Chromosome 1"/>
</dbReference>
<sequence length="87" mass="10352">MHIKKRDGRKRPSRQTYSKLERLDNVDLSWEIARNFETNFLLANLRFIPNLHFSFPPKVSHKPLCFPIIFMDTSENERKSCFLIASI</sequence>
<protein>
    <submittedName>
        <fullName evidence="1">Uncharacterized protein</fullName>
    </submittedName>
</protein>
<reference evidence="2" key="1">
    <citation type="submission" date="2015-02" db="EMBL/GenBank/DDBJ databases">
        <authorList>
            <person name="Chooi Y.-H."/>
        </authorList>
    </citation>
    <scope>NUCLEOTIDE SEQUENCE [LARGE SCALE GENOMIC DNA]</scope>
    <source>
        <strain evidence="2">strain Y</strain>
    </source>
</reference>
<evidence type="ECO:0000313" key="2">
    <source>
        <dbReference type="Proteomes" id="UP000033187"/>
    </source>
</evidence>
<name>A0A0D6JJW4_9HYPH</name>
<accession>A0A0D6JJW4</accession>
<keyword evidence="2" id="KW-1185">Reference proteome</keyword>
<proteinExistence type="predicted"/>